<protein>
    <submittedName>
        <fullName evidence="1">Uncharacterized protein</fullName>
    </submittedName>
</protein>
<gene>
    <name evidence="1" type="ORF">AMTR_s00018p00119080</name>
</gene>
<accession>W1PJH5</accession>
<organism evidence="1 2">
    <name type="scientific">Amborella trichopoda</name>
    <dbReference type="NCBI Taxonomy" id="13333"/>
    <lineage>
        <taxon>Eukaryota</taxon>
        <taxon>Viridiplantae</taxon>
        <taxon>Streptophyta</taxon>
        <taxon>Embryophyta</taxon>
        <taxon>Tracheophyta</taxon>
        <taxon>Spermatophyta</taxon>
        <taxon>Magnoliopsida</taxon>
        <taxon>Amborellales</taxon>
        <taxon>Amborellaceae</taxon>
        <taxon>Amborella</taxon>
    </lineage>
</organism>
<dbReference type="AlphaFoldDB" id="W1PJH5"/>
<evidence type="ECO:0000313" key="2">
    <source>
        <dbReference type="Proteomes" id="UP000017836"/>
    </source>
</evidence>
<name>W1PJH5_AMBTC</name>
<evidence type="ECO:0000313" key="1">
    <source>
        <dbReference type="EMBL" id="ERN08148.1"/>
    </source>
</evidence>
<proteinExistence type="predicted"/>
<keyword evidence="2" id="KW-1185">Reference proteome</keyword>
<reference evidence="2" key="1">
    <citation type="journal article" date="2013" name="Science">
        <title>The Amborella genome and the evolution of flowering plants.</title>
        <authorList>
            <consortium name="Amborella Genome Project"/>
        </authorList>
    </citation>
    <scope>NUCLEOTIDE SEQUENCE [LARGE SCALE GENOMIC DNA]</scope>
</reference>
<dbReference type="Gramene" id="ERN08148">
    <property type="protein sequence ID" value="ERN08148"/>
    <property type="gene ID" value="AMTR_s00018p00119080"/>
</dbReference>
<dbReference type="EMBL" id="KI393569">
    <property type="protein sequence ID" value="ERN08148.1"/>
    <property type="molecule type" value="Genomic_DNA"/>
</dbReference>
<dbReference type="Proteomes" id="UP000017836">
    <property type="component" value="Unassembled WGS sequence"/>
</dbReference>
<dbReference type="HOGENOM" id="CLU_2779220_0_0_1"/>
<sequence>MFANSGDPGVTHGVIERLLGFGIPDAKSLYEEVAWFASLAKEALEIREQSSKEMREAKLNEEETVMRCA</sequence>